<dbReference type="PROSITE" id="PS51257">
    <property type="entry name" value="PROKAR_LIPOPROTEIN"/>
    <property type="match status" value="1"/>
</dbReference>
<accession>A0A6S6TSB9</accession>
<dbReference type="Pfam" id="PF09826">
    <property type="entry name" value="Beta_propel"/>
    <property type="match status" value="1"/>
</dbReference>
<gene>
    <name evidence="2" type="ORF">HELGO_WM21334</name>
</gene>
<organism evidence="2">
    <name type="scientific">uncultured Thiotrichaceae bacterium</name>
    <dbReference type="NCBI Taxonomy" id="298394"/>
    <lineage>
        <taxon>Bacteria</taxon>
        <taxon>Pseudomonadati</taxon>
        <taxon>Pseudomonadota</taxon>
        <taxon>Gammaproteobacteria</taxon>
        <taxon>Thiotrichales</taxon>
        <taxon>Thiotrichaceae</taxon>
        <taxon>environmental samples</taxon>
    </lineage>
</organism>
<dbReference type="AlphaFoldDB" id="A0A6S6TSB9"/>
<evidence type="ECO:0000313" key="2">
    <source>
        <dbReference type="EMBL" id="CAA6823692.1"/>
    </source>
</evidence>
<name>A0A6S6TSB9_9GAMM</name>
<feature type="chain" id="PRO_5028387788" description="Beta propeller domain-containing protein" evidence="1">
    <location>
        <begin position="18"/>
        <end position="695"/>
    </location>
</feature>
<feature type="signal peptide" evidence="1">
    <location>
        <begin position="1"/>
        <end position="17"/>
    </location>
</feature>
<keyword evidence="1" id="KW-0732">Signal</keyword>
<evidence type="ECO:0000256" key="1">
    <source>
        <dbReference type="SAM" id="SignalP"/>
    </source>
</evidence>
<protein>
    <recommendedName>
        <fullName evidence="3">Beta propeller domain-containing protein</fullName>
    </recommendedName>
</protein>
<dbReference type="InterPro" id="IPR019198">
    <property type="entry name" value="Beta_propeller_containing"/>
</dbReference>
<sequence>MNKRIFLYLAVATMVSACGESSIISANNTDPQNTGQLLRTNSGDLTQYFRQTLKQGVGQTTYTNVVAMELDVSAPISESAVVGDSGSSHISTTQLQDAGVDEADQIKSDGNYVYSIDNGKGGGFGLSNAIRVLALNDKGRQVEEITRVNSPEEGAFSGLYLNPAEKQLIALQAPSYNVWGNWFAPEFFIGNTVGLSVINVDAPEKAAITQQLRFDGALISSRRVNNQLYLVLRHFPHIDNWLRYPGNERGIQQNERVLDNLQAESFLPKYRTISGEEKLLVRAEDCYIGKDATEGADVITLVAVDLEALDQAPQSRCYIGRSEAVYTSTTALYLATTRWHYDWSDPMASYSPEITTNIHKFAYAESDFEYRGSAEIDGHLGFDQNRKSFRFSEQNGLLRVMTMNEQRPWLAFAVDDVAEINVIEASKIEETSSPVMLSILREASDEKALELVSQLPNKTRPAPIGKAGEQLYATRYIGDRAYAVTFRVTDPLYVLDLGNPEDPYIAGELQIEGYSDYLYPLSEHLLLGVGKDAIADQNNVGDQRGAWYQGLKLSLIDVADPANPQERDKEIIGQRGTESAALRSHHGVSILDDGNLAKVAIPVSLHEGTPYGDVSEQPWQHYSYTHTGLHRFVVDKATGRFVRNGLTPLIAHEGEYAPGYDLDRSLLINDSVHYFHQDQVLSQDWLGQETPTLLP</sequence>
<reference evidence="2" key="1">
    <citation type="submission" date="2020-01" db="EMBL/GenBank/DDBJ databases">
        <authorList>
            <person name="Meier V. D."/>
            <person name="Meier V D."/>
        </authorList>
    </citation>
    <scope>NUCLEOTIDE SEQUENCE</scope>
    <source>
        <strain evidence="2">HLG_WM_MAG_07</strain>
    </source>
</reference>
<dbReference type="EMBL" id="CACVAY010000115">
    <property type="protein sequence ID" value="CAA6823692.1"/>
    <property type="molecule type" value="Genomic_DNA"/>
</dbReference>
<evidence type="ECO:0008006" key="3">
    <source>
        <dbReference type="Google" id="ProtNLM"/>
    </source>
</evidence>
<proteinExistence type="predicted"/>